<gene>
    <name evidence="4" type="ORF">C7S16_6473</name>
</gene>
<dbReference type="RefSeq" id="WP_187368498.1">
    <property type="nucleotide sequence ID" value="NZ_JANUQN010000057.1"/>
</dbReference>
<sequence length="852" mass="87528">MASDFYIGIRAGAATRDAVSSALSGAKSTLDDLGRAADALRAKHDRLGGTMAQALTHPLRNVGALRAQYDQLGRAIDQVQTRHAALNARIERGDALGRQRGAYVENIGKLVSNTKAVAAPVIGAVARAADFEAALRGVAIDGGLSRADERTLGEAIRDAARTTGARHGALLEGAGALIGRGMSAADAGRRSGLLGRAAVAWGTDMKDVAGMSYALSETLGIQGDAALKDAFGRAAYGGKLGHMKFADIAKAMPDLASSFAAQGVTGQQALSQIVASLAVGREGAASGDEAAGNLQAWLRQMTSPSTARAYKQAGVDYRASMANIVGAGYSEYEASLEIARKFIASRGEGFTAEWKRAGARGDVDAQRKLIERFGMSDLFQDTRAIDHLLAMRENWDKYQANKQAMGGKQAAGTLDEDYARRMKTAAAAGGNLQTQIDGLGQTIGRALLPPLTDAMNTLSPAVNQIDALAAAHPNAIRGIAGFAAAAIAMRGATLGAGLAMNVLVKTPLNAFGTALSTLAAKWTLLRTLGSRGARLSTLFQLGGMNAGAADKLAAGVARARTIALGAGRSVIALGGRAAGFVRGLGSGAVSALMRLARVGATVGRVLGSGLARGMLTAGRALLWVGRAMVTTPIGLVLMGIAAAGYLIYRNWDRIGPVITKFVGIARDKLNALWDGVKALPERFMSIGRDIVEGLLNGLRERIGAAKSVVAGLASSMKSGFTSLLGIRSPSRVFMGYGANIAQGAALGIRGAAELPARAAASMATQAAAAASMKRIDAARAGMPLGGAHAAGMTRAGAANGVSIHFAPNITVQGGAGASVGDQVGRALNLSLRELEKMMERVVAQRARRAYGG</sequence>
<feature type="transmembrane region" description="Helical" evidence="2">
    <location>
        <begin position="620"/>
        <end position="648"/>
    </location>
</feature>
<dbReference type="NCBIfam" id="TIGR01760">
    <property type="entry name" value="tape_meas_TP901"/>
    <property type="match status" value="1"/>
</dbReference>
<dbReference type="Proteomes" id="UP001272137">
    <property type="component" value="Unassembled WGS sequence"/>
</dbReference>
<evidence type="ECO:0000313" key="5">
    <source>
        <dbReference type="Proteomes" id="UP001272137"/>
    </source>
</evidence>
<keyword evidence="2" id="KW-1133">Transmembrane helix</keyword>
<dbReference type="AlphaFoldDB" id="A0AAW9CR26"/>
<dbReference type="PANTHER" id="PTHR37813:SF1">
    <property type="entry name" value="FELS-2 PROPHAGE PROTEIN"/>
    <property type="match status" value="1"/>
</dbReference>
<dbReference type="InterPro" id="IPR010090">
    <property type="entry name" value="Phage_tape_meas"/>
</dbReference>
<proteinExistence type="predicted"/>
<keyword evidence="1" id="KW-1188">Viral release from host cell</keyword>
<dbReference type="PANTHER" id="PTHR37813">
    <property type="entry name" value="FELS-2 PROPHAGE PROTEIN"/>
    <property type="match status" value="1"/>
</dbReference>
<keyword evidence="2" id="KW-0812">Transmembrane</keyword>
<organism evidence="4 5">
    <name type="scientific">Burkholderia thailandensis</name>
    <dbReference type="NCBI Taxonomy" id="57975"/>
    <lineage>
        <taxon>Bacteria</taxon>
        <taxon>Pseudomonadati</taxon>
        <taxon>Pseudomonadota</taxon>
        <taxon>Betaproteobacteria</taxon>
        <taxon>Burkholderiales</taxon>
        <taxon>Burkholderiaceae</taxon>
        <taxon>Burkholderia</taxon>
        <taxon>pseudomallei group</taxon>
    </lineage>
</organism>
<evidence type="ECO:0000256" key="2">
    <source>
        <dbReference type="SAM" id="Phobius"/>
    </source>
</evidence>
<keyword evidence="2" id="KW-0472">Membrane</keyword>
<dbReference type="EMBL" id="QXCT01000001">
    <property type="protein sequence ID" value="MDW9252817.1"/>
    <property type="molecule type" value="Genomic_DNA"/>
</dbReference>
<accession>A0AAW9CR26</accession>
<reference evidence="4" key="1">
    <citation type="submission" date="2018-08" db="EMBL/GenBank/DDBJ databases">
        <title>Identification of Burkholderia cepacia strains that express a Burkholderia pseudomallei-like capsular polysaccharide.</title>
        <authorList>
            <person name="Burtnick M.N."/>
            <person name="Vongsouvath M."/>
            <person name="Newton P."/>
            <person name="Wuthiekanun V."/>
            <person name="Limmathurotsakul D."/>
            <person name="Brett P.J."/>
            <person name="Chantratita N."/>
            <person name="Dance D.A."/>
        </authorList>
    </citation>
    <scope>NUCLEOTIDE SEQUENCE</scope>
    <source>
        <strain evidence="4">SBXCC001</strain>
    </source>
</reference>
<name>A0AAW9CR26_BURTH</name>
<evidence type="ECO:0000259" key="3">
    <source>
        <dbReference type="Pfam" id="PF10145"/>
    </source>
</evidence>
<evidence type="ECO:0000256" key="1">
    <source>
        <dbReference type="ARBA" id="ARBA00022612"/>
    </source>
</evidence>
<feature type="domain" description="Phage tail tape measure protein" evidence="3">
    <location>
        <begin position="156"/>
        <end position="323"/>
    </location>
</feature>
<protein>
    <submittedName>
        <fullName evidence="4">Phage tail tape measure protein, TP901 family, core region</fullName>
    </submittedName>
</protein>
<comment type="caution">
    <text evidence="4">The sequence shown here is derived from an EMBL/GenBank/DDBJ whole genome shotgun (WGS) entry which is preliminary data.</text>
</comment>
<evidence type="ECO:0000313" key="4">
    <source>
        <dbReference type="EMBL" id="MDW9252817.1"/>
    </source>
</evidence>
<dbReference type="Pfam" id="PF10145">
    <property type="entry name" value="PhageMin_Tail"/>
    <property type="match status" value="1"/>
</dbReference>